<dbReference type="Proteomes" id="UP001150259">
    <property type="component" value="Unassembled WGS sequence"/>
</dbReference>
<accession>A0ABT5GCK8</accession>
<feature type="domain" description="DUF4037" evidence="1">
    <location>
        <begin position="121"/>
        <end position="218"/>
    </location>
</feature>
<dbReference type="RefSeq" id="WP_272460336.1">
    <property type="nucleotide sequence ID" value="NZ_JAPFQL010000002.1"/>
</dbReference>
<proteinExistence type="predicted"/>
<gene>
    <name evidence="2" type="ORF">OO014_00870</name>
</gene>
<dbReference type="EMBL" id="JAPFQL010000002">
    <property type="protein sequence ID" value="MDC5695792.1"/>
    <property type="molecule type" value="Genomic_DNA"/>
</dbReference>
<dbReference type="Pfam" id="PF13228">
    <property type="entry name" value="DUF4037"/>
    <property type="match status" value="1"/>
</dbReference>
<keyword evidence="3" id="KW-1185">Reference proteome</keyword>
<organism evidence="2 3">
    <name type="scientific">Intrasporangium calvum</name>
    <dbReference type="NCBI Taxonomy" id="53358"/>
    <lineage>
        <taxon>Bacteria</taxon>
        <taxon>Bacillati</taxon>
        <taxon>Actinomycetota</taxon>
        <taxon>Actinomycetes</taxon>
        <taxon>Micrococcales</taxon>
        <taxon>Intrasporangiaceae</taxon>
        <taxon>Intrasporangium</taxon>
    </lineage>
</organism>
<name>A0ABT5GCK8_9MICO</name>
<dbReference type="InterPro" id="IPR025117">
    <property type="entry name" value="DUF4037"/>
</dbReference>
<comment type="caution">
    <text evidence="2">The sequence shown here is derived from an EMBL/GenBank/DDBJ whole genome shotgun (WGS) entry which is preliminary data.</text>
</comment>
<sequence>MSTFVAGAELSRRWYVEVVQPVLRARFPGLPHAAALLGRGSEVLGFDDEMSTDHDWRPRVLLFLTEEDEEARGDEVRAALRRGVPPTFAGRPVHAEVHTVRGYVRQQLELDLDRDIQPRDWLTLPEQGLRMFTSGPVFRDEVGLQAAQDRLAYYPRDVWLYLMITGWWRVHPEVNLVGRAGAAGDELGSALIGWRIVGDLMRLAFLMERQYAPYSKWFGTAFARLPCGPQLTPLLEQAGRAEGWQDREAALLPAYEQLVGMHNALGLTAPVATELVQLWDRPFKVAWADIPGLLLPLIQDPVVAGIAQRWPVGPVDQFRELYWSPQNRPLLVRVFE</sequence>
<evidence type="ECO:0000259" key="1">
    <source>
        <dbReference type="Pfam" id="PF13228"/>
    </source>
</evidence>
<evidence type="ECO:0000313" key="3">
    <source>
        <dbReference type="Proteomes" id="UP001150259"/>
    </source>
</evidence>
<evidence type="ECO:0000313" key="2">
    <source>
        <dbReference type="EMBL" id="MDC5695792.1"/>
    </source>
</evidence>
<reference evidence="2 3" key="1">
    <citation type="submission" date="2022-11" db="EMBL/GenBank/DDBJ databases">
        <title>Anaerobic phenanthrene biodegradation by a DNRA strain PheN6.</title>
        <authorList>
            <person name="Zhang Z."/>
        </authorList>
    </citation>
    <scope>NUCLEOTIDE SEQUENCE [LARGE SCALE GENOMIC DNA]</scope>
    <source>
        <strain evidence="2 3">PheN6</strain>
    </source>
</reference>
<protein>
    <submittedName>
        <fullName evidence="2">DUF4037 domain-containing protein</fullName>
    </submittedName>
</protein>